<protein>
    <submittedName>
        <fullName evidence="2">Uncharacterized protein</fullName>
    </submittedName>
</protein>
<accession>A0A3S5AUD9</accession>
<evidence type="ECO:0000256" key="1">
    <source>
        <dbReference type="SAM" id="Phobius"/>
    </source>
</evidence>
<keyword evidence="1" id="KW-0812">Transmembrane</keyword>
<keyword evidence="3" id="KW-1185">Reference proteome</keyword>
<organism evidence="2 3">
    <name type="scientific">Protopolystoma xenopodis</name>
    <dbReference type="NCBI Taxonomy" id="117903"/>
    <lineage>
        <taxon>Eukaryota</taxon>
        <taxon>Metazoa</taxon>
        <taxon>Spiralia</taxon>
        <taxon>Lophotrochozoa</taxon>
        <taxon>Platyhelminthes</taxon>
        <taxon>Monogenea</taxon>
        <taxon>Polyopisthocotylea</taxon>
        <taxon>Polystomatidea</taxon>
        <taxon>Polystomatidae</taxon>
        <taxon>Protopolystoma</taxon>
    </lineage>
</organism>
<evidence type="ECO:0000313" key="3">
    <source>
        <dbReference type="Proteomes" id="UP000784294"/>
    </source>
</evidence>
<feature type="transmembrane region" description="Helical" evidence="1">
    <location>
        <begin position="68"/>
        <end position="91"/>
    </location>
</feature>
<sequence>MAWATVWPFAQKGVEAIASVQLLVHFFRMGTLTCACHELVGQECLFSAAAMRLLLHPPLPPTVPVTTLFLSSPVCASCFSFYSFAPFYSFASFIICNFLHSTFFCRILSVLSSSCLFFFFSPFNSHRKLRV</sequence>
<dbReference type="Proteomes" id="UP000784294">
    <property type="component" value="Unassembled WGS sequence"/>
</dbReference>
<name>A0A3S5AUD9_9PLAT</name>
<reference evidence="2" key="1">
    <citation type="submission" date="2018-11" db="EMBL/GenBank/DDBJ databases">
        <authorList>
            <consortium name="Pathogen Informatics"/>
        </authorList>
    </citation>
    <scope>NUCLEOTIDE SEQUENCE</scope>
</reference>
<evidence type="ECO:0000313" key="2">
    <source>
        <dbReference type="EMBL" id="VEL25555.1"/>
    </source>
</evidence>
<feature type="transmembrane region" description="Helical" evidence="1">
    <location>
        <begin position="103"/>
        <end position="123"/>
    </location>
</feature>
<keyword evidence="1" id="KW-0472">Membrane</keyword>
<dbReference type="EMBL" id="CAAALY010074785">
    <property type="protein sequence ID" value="VEL25555.1"/>
    <property type="molecule type" value="Genomic_DNA"/>
</dbReference>
<keyword evidence="1" id="KW-1133">Transmembrane helix</keyword>
<comment type="caution">
    <text evidence="2">The sequence shown here is derived from an EMBL/GenBank/DDBJ whole genome shotgun (WGS) entry which is preliminary data.</text>
</comment>
<dbReference type="AlphaFoldDB" id="A0A3S5AUD9"/>
<proteinExistence type="predicted"/>
<gene>
    <name evidence="2" type="ORF">PXEA_LOCUS18995</name>
</gene>